<evidence type="ECO:0000256" key="1">
    <source>
        <dbReference type="SAM" id="MobiDB-lite"/>
    </source>
</evidence>
<dbReference type="EMBL" id="CP137306">
    <property type="protein sequence ID" value="WQF77216.1"/>
    <property type="molecule type" value="Genomic_DNA"/>
</dbReference>
<organism evidence="2 3">
    <name type="scientific">Colletotrichum destructivum</name>
    <dbReference type="NCBI Taxonomy" id="34406"/>
    <lineage>
        <taxon>Eukaryota</taxon>
        <taxon>Fungi</taxon>
        <taxon>Dikarya</taxon>
        <taxon>Ascomycota</taxon>
        <taxon>Pezizomycotina</taxon>
        <taxon>Sordariomycetes</taxon>
        <taxon>Hypocreomycetidae</taxon>
        <taxon>Glomerellales</taxon>
        <taxon>Glomerellaceae</taxon>
        <taxon>Colletotrichum</taxon>
        <taxon>Colletotrichum destructivum species complex</taxon>
    </lineage>
</organism>
<dbReference type="AlphaFoldDB" id="A0AAX4I2C3"/>
<gene>
    <name evidence="2" type="ORF">CDEST_02230</name>
</gene>
<keyword evidence="3" id="KW-1185">Reference proteome</keyword>
<dbReference type="RefSeq" id="XP_062774440.1">
    <property type="nucleotide sequence ID" value="XM_062918389.1"/>
</dbReference>
<dbReference type="GeneID" id="87938733"/>
<feature type="region of interest" description="Disordered" evidence="1">
    <location>
        <begin position="1"/>
        <end position="68"/>
    </location>
</feature>
<protein>
    <submittedName>
        <fullName evidence="2">Uncharacterized protein</fullName>
    </submittedName>
</protein>
<dbReference type="Proteomes" id="UP001322277">
    <property type="component" value="Chromosome 2"/>
</dbReference>
<dbReference type="KEGG" id="cdet:87938733"/>
<name>A0AAX4I2C3_9PEZI</name>
<evidence type="ECO:0000313" key="2">
    <source>
        <dbReference type="EMBL" id="WQF77216.1"/>
    </source>
</evidence>
<proteinExistence type="predicted"/>
<sequence>MEGKDLFAPERILPRPTAQQPTIPPTIRSSEKFDISHQRTRRAPFETRPPSTRHQRSRSRRLDIARNF</sequence>
<evidence type="ECO:0000313" key="3">
    <source>
        <dbReference type="Proteomes" id="UP001322277"/>
    </source>
</evidence>
<reference evidence="3" key="1">
    <citation type="journal article" date="2023" name="bioRxiv">
        <title>Complete genome of the Medicago anthracnose fungus, Colletotrichum destructivum, reveals a mini-chromosome-like region within a core chromosome.</title>
        <authorList>
            <person name="Lapalu N."/>
            <person name="Simon A."/>
            <person name="Lu A."/>
            <person name="Plaumann P.-L."/>
            <person name="Amselem J."/>
            <person name="Pigne S."/>
            <person name="Auger A."/>
            <person name="Koch C."/>
            <person name="Dallery J.-F."/>
            <person name="O'Connell R.J."/>
        </authorList>
    </citation>
    <scope>NUCLEOTIDE SEQUENCE [LARGE SCALE GENOMIC DNA]</scope>
    <source>
        <strain evidence="3">CBS 520.97</strain>
    </source>
</reference>
<feature type="compositionally biased region" description="Low complexity" evidence="1">
    <location>
        <begin position="14"/>
        <end position="28"/>
    </location>
</feature>
<accession>A0AAX4I2C3</accession>